<dbReference type="AlphaFoldDB" id="A0A9P3UQ47"/>
<organism evidence="1 2">
    <name type="scientific">Lyophyllum shimeji</name>
    <name type="common">Hon-shimeji</name>
    <name type="synonym">Tricholoma shimeji</name>
    <dbReference type="NCBI Taxonomy" id="47721"/>
    <lineage>
        <taxon>Eukaryota</taxon>
        <taxon>Fungi</taxon>
        <taxon>Dikarya</taxon>
        <taxon>Basidiomycota</taxon>
        <taxon>Agaricomycotina</taxon>
        <taxon>Agaricomycetes</taxon>
        <taxon>Agaricomycetidae</taxon>
        <taxon>Agaricales</taxon>
        <taxon>Tricholomatineae</taxon>
        <taxon>Lyophyllaceae</taxon>
        <taxon>Lyophyllum</taxon>
    </lineage>
</organism>
<protein>
    <submittedName>
        <fullName evidence="1">Uncharacterized protein</fullName>
    </submittedName>
</protein>
<dbReference type="Proteomes" id="UP001063166">
    <property type="component" value="Unassembled WGS sequence"/>
</dbReference>
<proteinExistence type="predicted"/>
<reference evidence="1" key="1">
    <citation type="submission" date="2022-07" db="EMBL/GenBank/DDBJ databases">
        <title>The genome of Lyophyllum shimeji provides insight into the initial evolution of ectomycorrhizal fungal genome.</title>
        <authorList>
            <person name="Kobayashi Y."/>
            <person name="Shibata T."/>
            <person name="Hirakawa H."/>
            <person name="Shigenobu S."/>
            <person name="Nishiyama T."/>
            <person name="Yamada A."/>
            <person name="Hasebe M."/>
            <person name="Kawaguchi M."/>
        </authorList>
    </citation>
    <scope>NUCLEOTIDE SEQUENCE</scope>
    <source>
        <strain evidence="1">AT787</strain>
    </source>
</reference>
<accession>A0A9P3UQ47</accession>
<keyword evidence="2" id="KW-1185">Reference proteome</keyword>
<evidence type="ECO:0000313" key="2">
    <source>
        <dbReference type="Proteomes" id="UP001063166"/>
    </source>
</evidence>
<name>A0A9P3UQ47_LYOSH</name>
<gene>
    <name evidence="1" type="ORF">LshimejAT787_0600380</name>
</gene>
<comment type="caution">
    <text evidence="1">The sequence shown here is derived from an EMBL/GenBank/DDBJ whole genome shotgun (WGS) entry which is preliminary data.</text>
</comment>
<dbReference type="EMBL" id="BRPK01000006">
    <property type="protein sequence ID" value="GLB38876.1"/>
    <property type="molecule type" value="Genomic_DNA"/>
</dbReference>
<evidence type="ECO:0000313" key="1">
    <source>
        <dbReference type="EMBL" id="GLB38876.1"/>
    </source>
</evidence>
<sequence>MIDFPGHRNVFHHFLEDADTARNLLSNLASGAREPGCSFLGIAALVESLWSGIYADHVKGRFGTGLVAD</sequence>